<evidence type="ECO:0000313" key="1">
    <source>
        <dbReference type="EMBL" id="GMT16297.1"/>
    </source>
</evidence>
<dbReference type="Proteomes" id="UP001432322">
    <property type="component" value="Unassembled WGS sequence"/>
</dbReference>
<dbReference type="EMBL" id="BTSY01000002">
    <property type="protein sequence ID" value="GMT16297.1"/>
    <property type="molecule type" value="Genomic_DNA"/>
</dbReference>
<keyword evidence="2" id="KW-1185">Reference proteome</keyword>
<proteinExistence type="predicted"/>
<gene>
    <name evidence="1" type="ORF">PFISCL1PPCAC_7594</name>
</gene>
<evidence type="ECO:0008006" key="3">
    <source>
        <dbReference type="Google" id="ProtNLM"/>
    </source>
</evidence>
<accession>A0AAV5V9K2</accession>
<name>A0AAV5V9K2_9BILA</name>
<sequence>KCEASKFVSNDMCKNYTTGKFVCAPPVKNTNNNNYECPSGMKLDIAITERWLKGGAYELICHGDMMRIQYTSD</sequence>
<protein>
    <recommendedName>
        <fullName evidence="3">Sushi domain-containing protein</fullName>
    </recommendedName>
</protein>
<dbReference type="AlphaFoldDB" id="A0AAV5V9K2"/>
<evidence type="ECO:0000313" key="2">
    <source>
        <dbReference type="Proteomes" id="UP001432322"/>
    </source>
</evidence>
<feature type="non-terminal residue" evidence="1">
    <location>
        <position position="73"/>
    </location>
</feature>
<comment type="caution">
    <text evidence="1">The sequence shown here is derived from an EMBL/GenBank/DDBJ whole genome shotgun (WGS) entry which is preliminary data.</text>
</comment>
<reference evidence="1" key="1">
    <citation type="submission" date="2023-10" db="EMBL/GenBank/DDBJ databases">
        <title>Genome assembly of Pristionchus species.</title>
        <authorList>
            <person name="Yoshida K."/>
            <person name="Sommer R.J."/>
        </authorList>
    </citation>
    <scope>NUCLEOTIDE SEQUENCE</scope>
    <source>
        <strain evidence="1">RS5133</strain>
    </source>
</reference>
<organism evidence="1 2">
    <name type="scientific">Pristionchus fissidentatus</name>
    <dbReference type="NCBI Taxonomy" id="1538716"/>
    <lineage>
        <taxon>Eukaryota</taxon>
        <taxon>Metazoa</taxon>
        <taxon>Ecdysozoa</taxon>
        <taxon>Nematoda</taxon>
        <taxon>Chromadorea</taxon>
        <taxon>Rhabditida</taxon>
        <taxon>Rhabditina</taxon>
        <taxon>Diplogasteromorpha</taxon>
        <taxon>Diplogasteroidea</taxon>
        <taxon>Neodiplogasteridae</taxon>
        <taxon>Pristionchus</taxon>
    </lineage>
</organism>
<feature type="non-terminal residue" evidence="1">
    <location>
        <position position="1"/>
    </location>
</feature>